<dbReference type="Pfam" id="PF00092">
    <property type="entry name" value="VWA"/>
    <property type="match status" value="1"/>
</dbReference>
<dbReference type="AlphaFoldDB" id="A0A4Y1YLP2"/>
<evidence type="ECO:0000313" key="4">
    <source>
        <dbReference type="Proteomes" id="UP000316473"/>
    </source>
</evidence>
<dbReference type="PANTHER" id="PTHR41248">
    <property type="entry name" value="NORD PROTEIN"/>
    <property type="match status" value="1"/>
</dbReference>
<dbReference type="SUPFAM" id="SSF53300">
    <property type="entry name" value="vWA-like"/>
    <property type="match status" value="1"/>
</dbReference>
<dbReference type="PANTHER" id="PTHR41248:SF1">
    <property type="entry name" value="NORD PROTEIN"/>
    <property type="match status" value="1"/>
</dbReference>
<organism evidence="3 4">
    <name type="scientific">Nitrosomonas stercoris</name>
    <dbReference type="NCBI Taxonomy" id="1444684"/>
    <lineage>
        <taxon>Bacteria</taxon>
        <taxon>Pseudomonadati</taxon>
        <taxon>Pseudomonadota</taxon>
        <taxon>Betaproteobacteria</taxon>
        <taxon>Nitrosomonadales</taxon>
        <taxon>Nitrosomonadaceae</taxon>
        <taxon>Nitrosomonas</taxon>
    </lineage>
</organism>
<dbReference type="Gene3D" id="3.40.50.410">
    <property type="entry name" value="von Willebrand factor, type A domain"/>
    <property type="match status" value="1"/>
</dbReference>
<dbReference type="InterPro" id="IPR002035">
    <property type="entry name" value="VWF_A"/>
</dbReference>
<dbReference type="Proteomes" id="UP000316473">
    <property type="component" value="Chromosome"/>
</dbReference>
<evidence type="ECO:0000256" key="1">
    <source>
        <dbReference type="SAM" id="MobiDB-lite"/>
    </source>
</evidence>
<feature type="compositionally biased region" description="Basic and acidic residues" evidence="1">
    <location>
        <begin position="262"/>
        <end position="280"/>
    </location>
</feature>
<dbReference type="InterPro" id="IPR036465">
    <property type="entry name" value="vWFA_dom_sf"/>
</dbReference>
<dbReference type="InterPro" id="IPR051928">
    <property type="entry name" value="NorD/CobT"/>
</dbReference>
<feature type="region of interest" description="Disordered" evidence="1">
    <location>
        <begin position="247"/>
        <end position="280"/>
    </location>
</feature>
<reference evidence="3 4" key="1">
    <citation type="submission" date="2019-06" db="EMBL/GenBank/DDBJ databases">
        <title>Nitrosomonas stercoris KYUHI-S whole genome shotgun sequence.</title>
        <authorList>
            <person name="Nakagawa T."/>
            <person name="Tsuchiya Y."/>
            <person name="Takahashi R."/>
        </authorList>
    </citation>
    <scope>NUCLEOTIDE SEQUENCE [LARGE SCALE GENOMIC DNA]</scope>
    <source>
        <strain evidence="3 4">KYUHI-S</strain>
    </source>
</reference>
<evidence type="ECO:0000313" key="3">
    <source>
        <dbReference type="EMBL" id="BBL35026.1"/>
    </source>
</evidence>
<name>A0A4Y1YLP2_9PROT</name>
<evidence type="ECO:0000259" key="2">
    <source>
        <dbReference type="PROSITE" id="PS50234"/>
    </source>
</evidence>
<feature type="compositionally biased region" description="Polar residues" evidence="1">
    <location>
        <begin position="247"/>
        <end position="261"/>
    </location>
</feature>
<feature type="domain" description="VWFA" evidence="2">
    <location>
        <begin position="458"/>
        <end position="618"/>
    </location>
</feature>
<dbReference type="PROSITE" id="PS50234">
    <property type="entry name" value="VWFA"/>
    <property type="match status" value="1"/>
</dbReference>
<proteinExistence type="predicted"/>
<gene>
    <name evidence="3" type="ORF">Nstercoris_01280</name>
</gene>
<dbReference type="SMART" id="SM00327">
    <property type="entry name" value="VWA"/>
    <property type="match status" value="1"/>
</dbReference>
<dbReference type="KEGG" id="nst:Nstercoris_01280"/>
<keyword evidence="4" id="KW-1185">Reference proteome</keyword>
<accession>A0A4Y1YLP2</accession>
<dbReference type="CDD" id="cd01454">
    <property type="entry name" value="vWA_norD_type"/>
    <property type="match status" value="1"/>
</dbReference>
<dbReference type="EMBL" id="AP019755">
    <property type="protein sequence ID" value="BBL35026.1"/>
    <property type="molecule type" value="Genomic_DNA"/>
</dbReference>
<sequence>MWQWLELEEQIGRLWHRLIGQTENGYPHYPAATVTLESVHAALRTFFHGMGGDHGLLLTATLPQTTRHRLRWKQRLGHHQEKLPQAELGPERLLLPVEISLFPEVSLNRQLYFWLAAFFACTDKSPLPTGDPFQADLYFLQRAWQTSQIICQRYPGLKQTYQTLCTHLLAARPLRSLPVQEQQIETIIRALLGQAPHAADPATLNLLAHVQHPKPDFSNLRANKGYHSFLPVPLWGTTATYAQANSNRIHTVDETQTSRTISPEDSHSRKAQRKQFEQSERDDPLLLNRFEKLLTWSEMVNVNRPVEDDEESSARQVADETEEIAVTTHQHHAATVLKFDLDLAPEDTDPTRLLAQLTYPEWDYRRKRYHADHCQVLCQTAAETGEQWIPDDHARKQFRRIRRQLEALRPHREILRGQPDGSELDLDAFVRAQADLLAQGSASNRFYLAAHEQSRDLAVAVLMDVSLSTDSWINERRVLDIEKEALIALAIGIAACRDRFSIHTFTSRKRQFVQITTIKDFDESFSSQTLRRITALRPGYYTRMGAALRHVSQLLAQQPKRHRLIVLLTDGKPNDLDHYEGRYGVEDTRQAIMEARRQGLKLFGITIDQHAQDYFPYLFGRGGYAIIDRPERLIEVIPALYRQLTS</sequence>
<protein>
    <recommendedName>
        <fullName evidence="2">VWFA domain-containing protein</fullName>
    </recommendedName>
</protein>